<dbReference type="PANTHER" id="PTHR41287:SF1">
    <property type="entry name" value="PROTEIN YMFN"/>
    <property type="match status" value="1"/>
</dbReference>
<name>A0ABN5DPY3_9MICO</name>
<evidence type="ECO:0008006" key="3">
    <source>
        <dbReference type="Google" id="ProtNLM"/>
    </source>
</evidence>
<evidence type="ECO:0000313" key="2">
    <source>
        <dbReference type="Proteomes" id="UP000815698"/>
    </source>
</evidence>
<proteinExistence type="predicted"/>
<dbReference type="Proteomes" id="UP000815698">
    <property type="component" value="Chromosome"/>
</dbReference>
<sequence>MTAPALARARFTHAPAPTFAPERDLSYKSEGAEIARVARLLGLELMPWQRLVADIGTEYRLDQNGERVYKYKTVFVSVPRQSGKSTLMQPVRLHRILTRPGIDAFSTAQTGKAARERIMKMIERVETSPLAPLCKSLRSNGAEGLQVYANRSRLTRFSPVNGALHGETPHFVDFDEVWKYTEQLGDALLGGASPGMITLGNRAQIWMISTKGTALSTFMNRYVEAGEKGDDPSLAYFAWQLPEGLDPDDRESWWQFHPALGNTISEDDLATEMYAAGVSESERIRAYMNLITVVSDSIIPLEVWEDLARDPDNVPELSECGIGIEVAPGNACAAVVAAWIDTDGAPVVRVLHQAPGTAWLEPYLMHLRDYYGVSEIAADDGGPVRRITDDIHPLKADTDREPALKVQRLSMQERSTADLDLLAAARDERRLKHDGSKVLQAAVAAAQLRTRNGIELIDRDKSLGPVPALIAASAALWHATHKHSEAHRIQLF</sequence>
<dbReference type="Gene3D" id="3.40.50.300">
    <property type="entry name" value="P-loop containing nucleotide triphosphate hydrolases"/>
    <property type="match status" value="1"/>
</dbReference>
<dbReference type="InterPro" id="IPR027417">
    <property type="entry name" value="P-loop_NTPase"/>
</dbReference>
<dbReference type="InterPro" id="IPR005021">
    <property type="entry name" value="Terminase_largesu-like"/>
</dbReference>
<dbReference type="PANTHER" id="PTHR41287">
    <property type="match status" value="1"/>
</dbReference>
<gene>
    <name evidence="1" type="ORF">COP05_01280</name>
</gene>
<reference evidence="1 2" key="1">
    <citation type="journal article" date="2016" name="Int. J. Syst. Evol. Microbiol.">
        <title>Dermabacter jinjuensis sp. nov., a novel species of the genus Dermabacter isolated from a clinical specimen.</title>
        <authorList>
            <person name="Park Y.K."/>
            <person name="Lee K.M."/>
            <person name="Lee W.K."/>
            <person name="Cho M.J."/>
            <person name="Lee H.S."/>
            <person name="Cho Y.G."/>
            <person name="Lee Y.C."/>
            <person name="Lee W.K."/>
            <person name="Seong W.K."/>
            <person name="Hwang K.J."/>
        </authorList>
    </citation>
    <scope>NUCLEOTIDE SEQUENCE [LARGE SCALE GENOMIC DNA]</scope>
    <source>
        <strain evidence="1 2">32T</strain>
    </source>
</reference>
<organism evidence="1 2">
    <name type="scientific">Dermabacter jinjuensis</name>
    <dbReference type="NCBI Taxonomy" id="1667168"/>
    <lineage>
        <taxon>Bacteria</taxon>
        <taxon>Bacillati</taxon>
        <taxon>Actinomycetota</taxon>
        <taxon>Actinomycetes</taxon>
        <taxon>Micrococcales</taxon>
        <taxon>Dermabacteraceae</taxon>
        <taxon>Dermabacter</taxon>
    </lineage>
</organism>
<keyword evidence="2" id="KW-1185">Reference proteome</keyword>
<accession>A0ABN5DPY3</accession>
<evidence type="ECO:0000313" key="1">
    <source>
        <dbReference type="EMBL" id="ATH95875.1"/>
    </source>
</evidence>
<dbReference type="EMBL" id="CP023482">
    <property type="protein sequence ID" value="ATH95875.1"/>
    <property type="molecule type" value="Genomic_DNA"/>
</dbReference>
<dbReference type="RefSeq" id="WP_096882426.1">
    <property type="nucleotide sequence ID" value="NZ_CP023482.1"/>
</dbReference>
<protein>
    <recommendedName>
        <fullName evidence="3">Terminase</fullName>
    </recommendedName>
</protein>